<comment type="similarity">
    <text evidence="2">Belongs to the universal ribosomal protein uL29 family.</text>
</comment>
<protein>
    <recommendedName>
        <fullName evidence="7">Large ribosomal subunit protein uL29m</fullName>
    </recommendedName>
    <alternativeName>
        <fullName evidence="8">54S ribosomal protein L4, mitochondrial</fullName>
    </alternativeName>
</protein>
<feature type="region of interest" description="Disordered" evidence="9">
    <location>
        <begin position="80"/>
        <end position="99"/>
    </location>
</feature>
<dbReference type="Gene3D" id="6.10.330.20">
    <property type="match status" value="1"/>
</dbReference>
<proteinExistence type="inferred from homology"/>
<accession>A0A167ZKF0</accession>
<keyword evidence="5" id="KW-0687">Ribonucleoprotein</keyword>
<evidence type="ECO:0000313" key="10">
    <source>
        <dbReference type="EMBL" id="KZZ92776.1"/>
    </source>
</evidence>
<evidence type="ECO:0000256" key="3">
    <source>
        <dbReference type="ARBA" id="ARBA00022980"/>
    </source>
</evidence>
<dbReference type="Proteomes" id="UP000242877">
    <property type="component" value="Unassembled WGS sequence"/>
</dbReference>
<keyword evidence="3 10" id="KW-0689">Ribosomal protein</keyword>
<evidence type="ECO:0000256" key="7">
    <source>
        <dbReference type="ARBA" id="ARBA00035289"/>
    </source>
</evidence>
<evidence type="ECO:0000256" key="6">
    <source>
        <dbReference type="ARBA" id="ARBA00026009"/>
    </source>
</evidence>
<evidence type="ECO:0000256" key="9">
    <source>
        <dbReference type="SAM" id="MobiDB-lite"/>
    </source>
</evidence>
<dbReference type="InterPro" id="IPR010729">
    <property type="entry name" value="Ribosomal_uL29_mit"/>
</dbReference>
<comment type="subunit">
    <text evidence="6">Component of the mitochondrial large ribosomal subunit. Mature mitochondrial ribosomes consist of a small (37S) and a large (54S) subunit. The 37S subunit contains at least 33 different proteins and 1 molecule of RNA (15S). The 54S subunit contains at least 45 different proteins and 1 molecule of RNA (21S).</text>
</comment>
<keyword evidence="4" id="KW-0496">Mitochondrion</keyword>
<feature type="compositionally biased region" description="Basic and acidic residues" evidence="9">
    <location>
        <begin position="90"/>
        <end position="99"/>
    </location>
</feature>
<dbReference type="GO" id="GO:0032543">
    <property type="term" value="P:mitochondrial translation"/>
    <property type="evidence" value="ECO:0007669"/>
    <property type="project" value="TreeGrafter"/>
</dbReference>
<gene>
    <name evidence="10" type="ORF">AAP_02857</name>
</gene>
<evidence type="ECO:0000313" key="11">
    <source>
        <dbReference type="Proteomes" id="UP000242877"/>
    </source>
</evidence>
<evidence type="ECO:0000256" key="8">
    <source>
        <dbReference type="ARBA" id="ARBA00035399"/>
    </source>
</evidence>
<dbReference type="Pfam" id="PF06984">
    <property type="entry name" value="MRP-L47"/>
    <property type="match status" value="1"/>
</dbReference>
<name>A0A167ZKF0_9EURO</name>
<dbReference type="AlphaFoldDB" id="A0A167ZKF0"/>
<reference evidence="10 11" key="1">
    <citation type="journal article" date="2016" name="Genome Biol. Evol.">
        <title>Divergent and convergent evolution of fungal pathogenicity.</title>
        <authorList>
            <person name="Shang Y."/>
            <person name="Xiao G."/>
            <person name="Zheng P."/>
            <person name="Cen K."/>
            <person name="Zhan S."/>
            <person name="Wang C."/>
        </authorList>
    </citation>
    <scope>NUCLEOTIDE SEQUENCE [LARGE SCALE GENOMIC DNA]</scope>
    <source>
        <strain evidence="10 11">ARSEF 7405</strain>
    </source>
</reference>
<comment type="caution">
    <text evidence="10">The sequence shown here is derived from an EMBL/GenBank/DDBJ whole genome shotgun (WGS) entry which is preliminary data.</text>
</comment>
<organism evidence="10 11">
    <name type="scientific">Ascosphaera apis ARSEF 7405</name>
    <dbReference type="NCBI Taxonomy" id="392613"/>
    <lineage>
        <taxon>Eukaryota</taxon>
        <taxon>Fungi</taxon>
        <taxon>Dikarya</taxon>
        <taxon>Ascomycota</taxon>
        <taxon>Pezizomycotina</taxon>
        <taxon>Eurotiomycetes</taxon>
        <taxon>Eurotiomycetidae</taxon>
        <taxon>Onygenales</taxon>
        <taxon>Ascosphaeraceae</taxon>
        <taxon>Ascosphaera</taxon>
    </lineage>
</organism>
<dbReference type="GO" id="GO:0005762">
    <property type="term" value="C:mitochondrial large ribosomal subunit"/>
    <property type="evidence" value="ECO:0007669"/>
    <property type="project" value="TreeGrafter"/>
</dbReference>
<dbReference type="VEuPathDB" id="FungiDB:AAP_02857"/>
<dbReference type="InterPro" id="IPR038340">
    <property type="entry name" value="MRP-L47_sf"/>
</dbReference>
<keyword evidence="11" id="KW-1185">Reference proteome</keyword>
<comment type="subcellular location">
    <subcellularLocation>
        <location evidence="1">Mitochondrion</location>
    </subcellularLocation>
</comment>
<evidence type="ECO:0000256" key="1">
    <source>
        <dbReference type="ARBA" id="ARBA00004173"/>
    </source>
</evidence>
<evidence type="ECO:0000256" key="2">
    <source>
        <dbReference type="ARBA" id="ARBA00009254"/>
    </source>
</evidence>
<sequence>MSLFTATARATTRSALACDLPPAFLAPSLFSPIATIQHNHLHQQQQQCSAFSTSSANYSRNKRRGVSAIHRTGLNVPLHASKFGIPTPAKPEEREPREATPDHGLWGFFVVERERVPSTEYEARFGRPWTSQELRNKSFNDLHALWWVCAKERNRIATSELERKRLALGYGEHEAGKRLAAVKKTQKAIKSVLTERMYAWEEARNEWDDGYRPALDGMYE</sequence>
<dbReference type="EMBL" id="AZGZ01000010">
    <property type="protein sequence ID" value="KZZ92776.1"/>
    <property type="molecule type" value="Genomic_DNA"/>
</dbReference>
<dbReference type="OrthoDB" id="270763at2759"/>
<evidence type="ECO:0000256" key="5">
    <source>
        <dbReference type="ARBA" id="ARBA00023274"/>
    </source>
</evidence>
<dbReference type="GO" id="GO:0003735">
    <property type="term" value="F:structural constituent of ribosome"/>
    <property type="evidence" value="ECO:0007669"/>
    <property type="project" value="InterPro"/>
</dbReference>
<evidence type="ECO:0000256" key="4">
    <source>
        <dbReference type="ARBA" id="ARBA00023128"/>
    </source>
</evidence>
<dbReference type="PANTHER" id="PTHR21183">
    <property type="entry name" value="RIBOSOMAL PROTEIN L47, MITOCHONDRIAL-RELATED"/>
    <property type="match status" value="1"/>
</dbReference>
<dbReference type="PANTHER" id="PTHR21183:SF18">
    <property type="entry name" value="LARGE RIBOSOMAL SUBUNIT PROTEIN UL29M"/>
    <property type="match status" value="1"/>
</dbReference>